<gene>
    <name evidence="1" type="ORF">Y88_1383</name>
</gene>
<evidence type="ECO:0000313" key="1">
    <source>
        <dbReference type="EMBL" id="EGD59321.1"/>
    </source>
</evidence>
<dbReference type="AlphaFoldDB" id="F1Z8T6"/>
<protein>
    <recommendedName>
        <fullName evidence="3">Ribbon-helix-helix protein CopG domain-containing protein</fullName>
    </recommendedName>
</protein>
<sequence>MADYIPIGVSMTARQAERLQVLAEKQGTSISETTRNLINIALPFAERGHGFDFPRLITMIEFNTLVLDALLQKASPEDADRLLDLAIEHAKKYHAA</sequence>
<evidence type="ECO:0000313" key="2">
    <source>
        <dbReference type="Proteomes" id="UP000004728"/>
    </source>
</evidence>
<dbReference type="Proteomes" id="UP000004728">
    <property type="component" value="Unassembled WGS sequence"/>
</dbReference>
<dbReference type="STRING" id="983920.Y88_1383"/>
<accession>F1Z8T6</accession>
<reference evidence="1 2" key="1">
    <citation type="journal article" date="2012" name="J. Bacteriol.">
        <title>Draft Genome Sequence of Novosphingobium nitrogenifigens Y88T.</title>
        <authorList>
            <person name="Strabala T.J."/>
            <person name="Macdonald L."/>
            <person name="Liu V."/>
            <person name="Smit A.M."/>
        </authorList>
    </citation>
    <scope>NUCLEOTIDE SEQUENCE [LARGE SCALE GENOMIC DNA]</scope>
    <source>
        <strain evidence="1 2">DSM 19370</strain>
    </source>
</reference>
<dbReference type="RefSeq" id="WP_008065150.1">
    <property type="nucleotide sequence ID" value="NZ_AQWK01000001.1"/>
</dbReference>
<comment type="caution">
    <text evidence="1">The sequence shown here is derived from an EMBL/GenBank/DDBJ whole genome shotgun (WGS) entry which is preliminary data.</text>
</comment>
<keyword evidence="2" id="KW-1185">Reference proteome</keyword>
<name>F1Z8T6_9SPHN</name>
<dbReference type="OrthoDB" id="7506448at2"/>
<evidence type="ECO:0008006" key="3">
    <source>
        <dbReference type="Google" id="ProtNLM"/>
    </source>
</evidence>
<proteinExistence type="predicted"/>
<organism evidence="1 2">
    <name type="scientific">Novosphingobium nitrogenifigens DSM 19370</name>
    <dbReference type="NCBI Taxonomy" id="983920"/>
    <lineage>
        <taxon>Bacteria</taxon>
        <taxon>Pseudomonadati</taxon>
        <taxon>Pseudomonadota</taxon>
        <taxon>Alphaproteobacteria</taxon>
        <taxon>Sphingomonadales</taxon>
        <taxon>Sphingomonadaceae</taxon>
        <taxon>Novosphingobium</taxon>
    </lineage>
</organism>
<dbReference type="EMBL" id="AEWJ01000037">
    <property type="protein sequence ID" value="EGD59321.1"/>
    <property type="molecule type" value="Genomic_DNA"/>
</dbReference>
<dbReference type="InParanoid" id="F1Z8T6"/>
<dbReference type="eggNOG" id="ENOG50318TR">
    <property type="taxonomic scope" value="Bacteria"/>
</dbReference>
<dbReference type="HOGENOM" id="CLU_2356944_0_0_5"/>